<dbReference type="CDD" id="cd00082">
    <property type="entry name" value="HisKA"/>
    <property type="match status" value="1"/>
</dbReference>
<dbReference type="SMART" id="SM00388">
    <property type="entry name" value="HisKA"/>
    <property type="match status" value="1"/>
</dbReference>
<keyword evidence="5" id="KW-0808">Transferase</keyword>
<evidence type="ECO:0000256" key="8">
    <source>
        <dbReference type="ARBA" id="ARBA00022989"/>
    </source>
</evidence>
<dbReference type="RefSeq" id="WP_252663746.1">
    <property type="nucleotide sequence ID" value="NZ_CP098611.1"/>
</dbReference>
<keyword evidence="13" id="KW-0067">ATP-binding</keyword>
<evidence type="ECO:0000256" key="7">
    <source>
        <dbReference type="ARBA" id="ARBA00022777"/>
    </source>
</evidence>
<evidence type="ECO:0000256" key="5">
    <source>
        <dbReference type="ARBA" id="ARBA00022679"/>
    </source>
</evidence>
<keyword evidence="7" id="KW-0418">Kinase</keyword>
<dbReference type="GO" id="GO:0005524">
    <property type="term" value="F:ATP binding"/>
    <property type="evidence" value="ECO:0007669"/>
    <property type="project" value="UniProtKB-KW"/>
</dbReference>
<keyword evidence="10 11" id="KW-0472">Membrane</keyword>
<name>A0ABY5ASH2_9CYAN</name>
<evidence type="ECO:0000259" key="12">
    <source>
        <dbReference type="PROSITE" id="PS50109"/>
    </source>
</evidence>
<evidence type="ECO:0000256" key="3">
    <source>
        <dbReference type="ARBA" id="ARBA00012438"/>
    </source>
</evidence>
<dbReference type="InterPro" id="IPR003594">
    <property type="entry name" value="HATPase_dom"/>
</dbReference>
<dbReference type="InterPro" id="IPR036890">
    <property type="entry name" value="HATPase_C_sf"/>
</dbReference>
<dbReference type="InterPro" id="IPR004358">
    <property type="entry name" value="Sig_transdc_His_kin-like_C"/>
</dbReference>
<dbReference type="Pfam" id="PF02518">
    <property type="entry name" value="HATPase_c"/>
    <property type="match status" value="1"/>
</dbReference>
<dbReference type="SUPFAM" id="SSF55874">
    <property type="entry name" value="ATPase domain of HSP90 chaperone/DNA topoisomerase II/histidine kinase"/>
    <property type="match status" value="1"/>
</dbReference>
<evidence type="ECO:0000256" key="10">
    <source>
        <dbReference type="ARBA" id="ARBA00023136"/>
    </source>
</evidence>
<dbReference type="PRINTS" id="PR00344">
    <property type="entry name" value="BCTRLSENSOR"/>
</dbReference>
<protein>
    <recommendedName>
        <fullName evidence="3">histidine kinase</fullName>
        <ecNumber evidence="3">2.7.13.3</ecNumber>
    </recommendedName>
</protein>
<dbReference type="InterPro" id="IPR050428">
    <property type="entry name" value="TCS_sensor_his_kinase"/>
</dbReference>
<evidence type="ECO:0000313" key="13">
    <source>
        <dbReference type="EMBL" id="USR91716.1"/>
    </source>
</evidence>
<accession>A0ABY5ASH2</accession>
<dbReference type="SUPFAM" id="SSF47384">
    <property type="entry name" value="Homodimeric domain of signal transducing histidine kinase"/>
    <property type="match status" value="1"/>
</dbReference>
<dbReference type="EC" id="2.7.13.3" evidence="3"/>
<keyword evidence="14" id="KW-1185">Reference proteome</keyword>
<dbReference type="Pfam" id="PF00512">
    <property type="entry name" value="HisKA"/>
    <property type="match status" value="1"/>
</dbReference>
<keyword evidence="6 11" id="KW-0812">Transmembrane</keyword>
<keyword evidence="13" id="KW-0547">Nucleotide-binding</keyword>
<dbReference type="PANTHER" id="PTHR45436:SF5">
    <property type="entry name" value="SENSOR HISTIDINE KINASE TRCS"/>
    <property type="match status" value="1"/>
</dbReference>
<dbReference type="InterPro" id="IPR005467">
    <property type="entry name" value="His_kinase_dom"/>
</dbReference>
<dbReference type="Gene3D" id="1.10.287.130">
    <property type="match status" value="1"/>
</dbReference>
<feature type="transmembrane region" description="Helical" evidence="11">
    <location>
        <begin position="169"/>
        <end position="191"/>
    </location>
</feature>
<dbReference type="PANTHER" id="PTHR45436">
    <property type="entry name" value="SENSOR HISTIDINE KINASE YKOH"/>
    <property type="match status" value="1"/>
</dbReference>
<evidence type="ECO:0000256" key="11">
    <source>
        <dbReference type="SAM" id="Phobius"/>
    </source>
</evidence>
<dbReference type="InterPro" id="IPR036097">
    <property type="entry name" value="HisK_dim/P_sf"/>
</dbReference>
<feature type="domain" description="Histidine kinase" evidence="12">
    <location>
        <begin position="212"/>
        <end position="460"/>
    </location>
</feature>
<evidence type="ECO:0000256" key="2">
    <source>
        <dbReference type="ARBA" id="ARBA00004370"/>
    </source>
</evidence>
<comment type="catalytic activity">
    <reaction evidence="1">
        <text>ATP + protein L-histidine = ADP + protein N-phospho-L-histidine.</text>
        <dbReference type="EC" id="2.7.13.3"/>
    </reaction>
</comment>
<feature type="transmembrane region" description="Helical" evidence="11">
    <location>
        <begin position="12"/>
        <end position="32"/>
    </location>
</feature>
<dbReference type="CDD" id="cd00075">
    <property type="entry name" value="HATPase"/>
    <property type="match status" value="1"/>
</dbReference>
<keyword evidence="9" id="KW-0902">Two-component regulatory system</keyword>
<keyword evidence="4" id="KW-0597">Phosphoprotein</keyword>
<sequence>MFQATRRRLVLWYTSITALLLLLFATTVYLYVRSTLIDRVDDTLKHSLEVVERSLTIDEQPQANGIPQLRLNLEASFGENADSLEEDRIDIEWFSPTGELLWSTLREPLNVPITATRTPQTVYLQDANAPDRRPILRQIAQRISRDRQVVGYLRVSHPWFEIARPSRDLALDLGFGITVMIASVAAMGWWLSGLAMKPVRESYQYLKQFTADASHELRSPIASIQTQVQVALADPDLRDNASSRTLENIERLTRRLGRLVDDLLFLTRQDSGMVPWDPQPVPLDALLLEVVEEQLAIATSHSIDLEFRILDPELSPPKSGGEGPNADDPFSVLGDWDQLFRLFLNLLGNALRYTPDGGAVQVTLGYHLPTRSQKASKVPGTLQVHISDTGIGIPPEALPHVFERFYRVDPARRQDSGPLSGSGLGLAIAQTIVQRHGGEIHLDSCLDQGTTVEIILPGHPLS</sequence>
<reference evidence="13" key="1">
    <citation type="submission" date="2022-06" db="EMBL/GenBank/DDBJ databases">
        <title>Genome sequence of Phormidium yuhuli AB48 isolated from an industrial photobioreactor environment.</title>
        <authorList>
            <person name="Qiu Y."/>
            <person name="Noonan A.J.C."/>
            <person name="Dofher K."/>
            <person name="Koch M."/>
            <person name="Kieft B."/>
            <person name="Lin X."/>
            <person name="Ziels R.M."/>
            <person name="Hallam S.J."/>
        </authorList>
    </citation>
    <scope>NUCLEOTIDE SEQUENCE</scope>
    <source>
        <strain evidence="13">AB48</strain>
    </source>
</reference>
<dbReference type="Gene3D" id="3.30.565.10">
    <property type="entry name" value="Histidine kinase-like ATPase, C-terminal domain"/>
    <property type="match status" value="1"/>
</dbReference>
<dbReference type="PROSITE" id="PS50109">
    <property type="entry name" value="HIS_KIN"/>
    <property type="match status" value="1"/>
</dbReference>
<evidence type="ECO:0000256" key="4">
    <source>
        <dbReference type="ARBA" id="ARBA00022553"/>
    </source>
</evidence>
<evidence type="ECO:0000256" key="6">
    <source>
        <dbReference type="ARBA" id="ARBA00022692"/>
    </source>
</evidence>
<keyword evidence="8 11" id="KW-1133">Transmembrane helix</keyword>
<proteinExistence type="predicted"/>
<comment type="subcellular location">
    <subcellularLocation>
        <location evidence="2">Membrane</location>
    </subcellularLocation>
</comment>
<dbReference type="EMBL" id="CP098611">
    <property type="protein sequence ID" value="USR91716.1"/>
    <property type="molecule type" value="Genomic_DNA"/>
</dbReference>
<dbReference type="SMART" id="SM00387">
    <property type="entry name" value="HATPase_c"/>
    <property type="match status" value="1"/>
</dbReference>
<evidence type="ECO:0000256" key="9">
    <source>
        <dbReference type="ARBA" id="ARBA00023012"/>
    </source>
</evidence>
<evidence type="ECO:0000313" key="14">
    <source>
        <dbReference type="Proteomes" id="UP001056708"/>
    </source>
</evidence>
<evidence type="ECO:0000256" key="1">
    <source>
        <dbReference type="ARBA" id="ARBA00000085"/>
    </source>
</evidence>
<dbReference type="InterPro" id="IPR003661">
    <property type="entry name" value="HisK_dim/P_dom"/>
</dbReference>
<gene>
    <name evidence="13" type="ORF">NEA10_03020</name>
</gene>
<organism evidence="13 14">
    <name type="scientific">Phormidium yuhuli AB48</name>
    <dbReference type="NCBI Taxonomy" id="2940671"/>
    <lineage>
        <taxon>Bacteria</taxon>
        <taxon>Bacillati</taxon>
        <taxon>Cyanobacteriota</taxon>
        <taxon>Cyanophyceae</taxon>
        <taxon>Oscillatoriophycideae</taxon>
        <taxon>Oscillatoriales</taxon>
        <taxon>Oscillatoriaceae</taxon>
        <taxon>Phormidium</taxon>
        <taxon>Phormidium yuhuli</taxon>
    </lineage>
</organism>
<dbReference type="Proteomes" id="UP001056708">
    <property type="component" value="Chromosome"/>
</dbReference>